<sequence length="60" mass="6829">AGCVLQILKGNVYISYYLVFTLRKADCWMKKQKQLSGQEQGEKTKAEAVNKRKAILYGFA</sequence>
<feature type="non-terminal residue" evidence="1">
    <location>
        <position position="60"/>
    </location>
</feature>
<dbReference type="EMBL" id="CAJVPS010003251">
    <property type="protein sequence ID" value="CAG8585324.1"/>
    <property type="molecule type" value="Genomic_DNA"/>
</dbReference>
<evidence type="ECO:0000313" key="2">
    <source>
        <dbReference type="Proteomes" id="UP000789508"/>
    </source>
</evidence>
<protein>
    <submittedName>
        <fullName evidence="1">10987_t:CDS:1</fullName>
    </submittedName>
</protein>
<accession>A0A9N9BZJ0</accession>
<name>A0A9N9BZJ0_9GLOM</name>
<proteinExistence type="predicted"/>
<dbReference type="Proteomes" id="UP000789508">
    <property type="component" value="Unassembled WGS sequence"/>
</dbReference>
<comment type="caution">
    <text evidence="1">The sequence shown here is derived from an EMBL/GenBank/DDBJ whole genome shotgun (WGS) entry which is preliminary data.</text>
</comment>
<organism evidence="1 2">
    <name type="scientific">Ambispora leptoticha</name>
    <dbReference type="NCBI Taxonomy" id="144679"/>
    <lineage>
        <taxon>Eukaryota</taxon>
        <taxon>Fungi</taxon>
        <taxon>Fungi incertae sedis</taxon>
        <taxon>Mucoromycota</taxon>
        <taxon>Glomeromycotina</taxon>
        <taxon>Glomeromycetes</taxon>
        <taxon>Archaeosporales</taxon>
        <taxon>Ambisporaceae</taxon>
        <taxon>Ambispora</taxon>
    </lineage>
</organism>
<gene>
    <name evidence="1" type="ORF">ALEPTO_LOCUS7456</name>
</gene>
<reference evidence="1" key="1">
    <citation type="submission" date="2021-06" db="EMBL/GenBank/DDBJ databases">
        <authorList>
            <person name="Kallberg Y."/>
            <person name="Tangrot J."/>
            <person name="Rosling A."/>
        </authorList>
    </citation>
    <scope>NUCLEOTIDE SEQUENCE</scope>
    <source>
        <strain evidence="1">FL130A</strain>
    </source>
</reference>
<evidence type="ECO:0000313" key="1">
    <source>
        <dbReference type="EMBL" id="CAG8585324.1"/>
    </source>
</evidence>
<dbReference type="AlphaFoldDB" id="A0A9N9BZJ0"/>
<keyword evidence="2" id="KW-1185">Reference proteome</keyword>